<dbReference type="AlphaFoldDB" id="A0A2N1M2W8"/>
<sequence>MYMIVEKGIRGEISMVSRRYAHANNPGMGEERIKVKPEWLSDKQYELINYSKQRYVPTKKAYPEPL</sequence>
<reference evidence="1 2" key="1">
    <citation type="submission" date="2016-04" db="EMBL/GenBank/DDBJ databases">
        <title>Genome analyses suggest a sexual origin of heterokaryosis in a supposedly ancient asexual fungus.</title>
        <authorList>
            <person name="Ropars J."/>
            <person name="Sedzielewska K."/>
            <person name="Noel J."/>
            <person name="Charron P."/>
            <person name="Farinelli L."/>
            <person name="Marton T."/>
            <person name="Kruger M."/>
            <person name="Pelin A."/>
            <person name="Brachmann A."/>
            <person name="Corradi N."/>
        </authorList>
    </citation>
    <scope>NUCLEOTIDE SEQUENCE [LARGE SCALE GENOMIC DNA]</scope>
    <source>
        <strain evidence="1 2">C2</strain>
    </source>
</reference>
<evidence type="ECO:0000313" key="1">
    <source>
        <dbReference type="EMBL" id="PKK55966.1"/>
    </source>
</evidence>
<gene>
    <name evidence="1" type="ORF">RhiirC2_801059</name>
</gene>
<reference evidence="1 2" key="2">
    <citation type="submission" date="2017-10" db="EMBL/GenBank/DDBJ databases">
        <title>Extensive intraspecific genome diversity in a model arbuscular mycorrhizal fungus.</title>
        <authorList>
            <person name="Chen E.C.H."/>
            <person name="Morin E."/>
            <person name="Baudet D."/>
            <person name="Noel J."/>
            <person name="Ndikumana S."/>
            <person name="Charron P."/>
            <person name="St-Onge C."/>
            <person name="Giorgi J."/>
            <person name="Grigoriev I.V."/>
            <person name="Roux C."/>
            <person name="Martin F.M."/>
            <person name="Corradi N."/>
        </authorList>
    </citation>
    <scope>NUCLEOTIDE SEQUENCE [LARGE SCALE GENOMIC DNA]</scope>
    <source>
        <strain evidence="1 2">C2</strain>
    </source>
</reference>
<dbReference type="Proteomes" id="UP000233469">
    <property type="component" value="Unassembled WGS sequence"/>
</dbReference>
<accession>A0A2N1M2W8</accession>
<evidence type="ECO:0000313" key="2">
    <source>
        <dbReference type="Proteomes" id="UP000233469"/>
    </source>
</evidence>
<comment type="caution">
    <text evidence="1">The sequence shown here is derived from an EMBL/GenBank/DDBJ whole genome shotgun (WGS) entry which is preliminary data.</text>
</comment>
<proteinExistence type="predicted"/>
<dbReference type="EMBL" id="LLXL01006449">
    <property type="protein sequence ID" value="PKK55966.1"/>
    <property type="molecule type" value="Genomic_DNA"/>
</dbReference>
<protein>
    <submittedName>
        <fullName evidence="1">Uncharacterized protein</fullName>
    </submittedName>
</protein>
<name>A0A2N1M2W8_9GLOM</name>
<organism evidence="1 2">
    <name type="scientific">Rhizophagus irregularis</name>
    <dbReference type="NCBI Taxonomy" id="588596"/>
    <lineage>
        <taxon>Eukaryota</taxon>
        <taxon>Fungi</taxon>
        <taxon>Fungi incertae sedis</taxon>
        <taxon>Mucoromycota</taxon>
        <taxon>Glomeromycotina</taxon>
        <taxon>Glomeromycetes</taxon>
        <taxon>Glomerales</taxon>
        <taxon>Glomeraceae</taxon>
        <taxon>Rhizophagus</taxon>
    </lineage>
</organism>